<gene>
    <name evidence="2" type="ORF">CR513_10417</name>
</gene>
<protein>
    <submittedName>
        <fullName evidence="2">Uncharacterized protein</fullName>
    </submittedName>
</protein>
<feature type="compositionally biased region" description="Basic and acidic residues" evidence="1">
    <location>
        <begin position="77"/>
        <end position="87"/>
    </location>
</feature>
<proteinExistence type="predicted"/>
<evidence type="ECO:0000256" key="1">
    <source>
        <dbReference type="SAM" id="MobiDB-lite"/>
    </source>
</evidence>
<feature type="region of interest" description="Disordered" evidence="1">
    <location>
        <begin position="68"/>
        <end position="91"/>
    </location>
</feature>
<evidence type="ECO:0000313" key="3">
    <source>
        <dbReference type="Proteomes" id="UP000257109"/>
    </source>
</evidence>
<dbReference type="Proteomes" id="UP000257109">
    <property type="component" value="Unassembled WGS sequence"/>
</dbReference>
<feature type="region of interest" description="Disordered" evidence="1">
    <location>
        <begin position="1"/>
        <end position="44"/>
    </location>
</feature>
<name>A0A371HSG2_MUCPR</name>
<dbReference type="EMBL" id="QJKJ01001824">
    <property type="protein sequence ID" value="RDY05719.1"/>
    <property type="molecule type" value="Genomic_DNA"/>
</dbReference>
<reference evidence="2" key="1">
    <citation type="submission" date="2018-05" db="EMBL/GenBank/DDBJ databases">
        <title>Draft genome of Mucuna pruriens seed.</title>
        <authorList>
            <person name="Nnadi N.E."/>
            <person name="Vos R."/>
            <person name="Hasami M.H."/>
            <person name="Devisetty U.K."/>
            <person name="Aguiy J.C."/>
        </authorList>
    </citation>
    <scope>NUCLEOTIDE SEQUENCE [LARGE SCALE GENOMIC DNA]</scope>
    <source>
        <strain evidence="2">JCA_2017</strain>
    </source>
</reference>
<dbReference type="OrthoDB" id="1727805at2759"/>
<sequence>MIKSSVLNEEMRRKAQGSSSQSEVLVTENRRRSQKKGRKKSKNTRMWSFTIVTKQGIYRSIISCGKKENKGKKGKLKEKDHDDDDNRVTTTTGDDLSVNLVSDESIWIIDSGGTLHVTLRKKFFTSYTLDDF</sequence>
<dbReference type="AlphaFoldDB" id="A0A371HSG2"/>
<evidence type="ECO:0000313" key="2">
    <source>
        <dbReference type="EMBL" id="RDY05719.1"/>
    </source>
</evidence>
<feature type="non-terminal residue" evidence="2">
    <location>
        <position position="1"/>
    </location>
</feature>
<organism evidence="2 3">
    <name type="scientific">Mucuna pruriens</name>
    <name type="common">Velvet bean</name>
    <name type="synonym">Dolichos pruriens</name>
    <dbReference type="NCBI Taxonomy" id="157652"/>
    <lineage>
        <taxon>Eukaryota</taxon>
        <taxon>Viridiplantae</taxon>
        <taxon>Streptophyta</taxon>
        <taxon>Embryophyta</taxon>
        <taxon>Tracheophyta</taxon>
        <taxon>Spermatophyta</taxon>
        <taxon>Magnoliopsida</taxon>
        <taxon>eudicotyledons</taxon>
        <taxon>Gunneridae</taxon>
        <taxon>Pentapetalae</taxon>
        <taxon>rosids</taxon>
        <taxon>fabids</taxon>
        <taxon>Fabales</taxon>
        <taxon>Fabaceae</taxon>
        <taxon>Papilionoideae</taxon>
        <taxon>50 kb inversion clade</taxon>
        <taxon>NPAAA clade</taxon>
        <taxon>indigoferoid/millettioid clade</taxon>
        <taxon>Phaseoleae</taxon>
        <taxon>Mucuna</taxon>
    </lineage>
</organism>
<accession>A0A371HSG2</accession>
<comment type="caution">
    <text evidence="2">The sequence shown here is derived from an EMBL/GenBank/DDBJ whole genome shotgun (WGS) entry which is preliminary data.</text>
</comment>
<keyword evidence="3" id="KW-1185">Reference proteome</keyword>
<feature type="compositionally biased region" description="Basic residues" evidence="1">
    <location>
        <begin position="32"/>
        <end position="43"/>
    </location>
</feature>